<dbReference type="PANTHER" id="PTHR22705">
    <property type="entry name" value="ZINC FINGER, ZZ DOMAIN CONTAINING 3"/>
    <property type="match status" value="1"/>
</dbReference>
<dbReference type="PANTHER" id="PTHR22705:SF0">
    <property type="entry name" value="ZZ-TYPE ZINC FINGER-CONTAINING PROTEIN 3"/>
    <property type="match status" value="1"/>
</dbReference>
<sequence length="298" mass="30530">MPGLTISTDSIAPRASNPAPATSVAPGSGAAPAGISSSATGAAAPPARTPPQSSRSTSPARPPISPITPTLPPARLADPPPPFAADRPVLTHSTQPPAASAIPPPRPEPIDFDSNPDVLALKSAISILQLQQKKAAADIKALSQAKNAAIENPPAFLADLESGKVHTQGDKLFLDSDSDSDEEGEGKKKASGSGAAGDGQSKAPEEPRPWNSLPKPQNVVRCPPINWSQYAVVGESLDKLHADQLARPSQGAPATMGPSGTYEFTGVPGGNQRPFVGVAAPYTPGKDRIDKKSKGSKR</sequence>
<dbReference type="Proteomes" id="UP000652219">
    <property type="component" value="Unassembled WGS sequence"/>
</dbReference>
<feature type="region of interest" description="Disordered" evidence="1">
    <location>
        <begin position="168"/>
        <end position="221"/>
    </location>
</feature>
<dbReference type="InterPro" id="IPR037830">
    <property type="entry name" value="ZZZ3"/>
</dbReference>
<keyword evidence="3" id="KW-1185">Reference proteome</keyword>
<gene>
    <name evidence="2" type="ORF">CSOJ01_07775</name>
</gene>
<proteinExistence type="predicted"/>
<feature type="region of interest" description="Disordered" evidence="1">
    <location>
        <begin position="243"/>
        <end position="298"/>
    </location>
</feature>
<feature type="region of interest" description="Disordered" evidence="1">
    <location>
        <begin position="1"/>
        <end position="115"/>
    </location>
</feature>
<feature type="compositionally biased region" description="Pro residues" evidence="1">
    <location>
        <begin position="60"/>
        <end position="83"/>
    </location>
</feature>
<protein>
    <submittedName>
        <fullName evidence="2">Uncharacterized protein</fullName>
    </submittedName>
</protein>
<feature type="compositionally biased region" description="Polar residues" evidence="1">
    <location>
        <begin position="1"/>
        <end position="10"/>
    </location>
</feature>
<evidence type="ECO:0000256" key="1">
    <source>
        <dbReference type="SAM" id="MobiDB-lite"/>
    </source>
</evidence>
<evidence type="ECO:0000313" key="3">
    <source>
        <dbReference type="Proteomes" id="UP000652219"/>
    </source>
</evidence>
<comment type="caution">
    <text evidence="2">The sequence shown here is derived from an EMBL/GenBank/DDBJ whole genome shotgun (WGS) entry which is preliminary data.</text>
</comment>
<dbReference type="EMBL" id="WIGN01000124">
    <property type="protein sequence ID" value="KAF6808087.1"/>
    <property type="molecule type" value="Genomic_DNA"/>
</dbReference>
<dbReference type="AlphaFoldDB" id="A0A8H6J807"/>
<organism evidence="2 3">
    <name type="scientific">Colletotrichum sojae</name>
    <dbReference type="NCBI Taxonomy" id="2175907"/>
    <lineage>
        <taxon>Eukaryota</taxon>
        <taxon>Fungi</taxon>
        <taxon>Dikarya</taxon>
        <taxon>Ascomycota</taxon>
        <taxon>Pezizomycotina</taxon>
        <taxon>Sordariomycetes</taxon>
        <taxon>Hypocreomycetidae</taxon>
        <taxon>Glomerellales</taxon>
        <taxon>Glomerellaceae</taxon>
        <taxon>Colletotrichum</taxon>
        <taxon>Colletotrichum orchidearum species complex</taxon>
    </lineage>
</organism>
<name>A0A8H6J807_9PEZI</name>
<feature type="compositionally biased region" description="Basic and acidic residues" evidence="1">
    <location>
        <begin position="285"/>
        <end position="298"/>
    </location>
</feature>
<accession>A0A8H6J807</accession>
<evidence type="ECO:0000313" key="2">
    <source>
        <dbReference type="EMBL" id="KAF6808087.1"/>
    </source>
</evidence>
<reference evidence="2 3" key="1">
    <citation type="journal article" date="2020" name="Phytopathology">
        <title>Genome Sequence Resources of Colletotrichum truncatum, C. plurivorum, C. musicola, and C. sojae: Four Species Pathogenic to Soybean (Glycine max).</title>
        <authorList>
            <person name="Rogerio F."/>
            <person name="Boufleur T.R."/>
            <person name="Ciampi-Guillardi M."/>
            <person name="Sukno S.A."/>
            <person name="Thon M.R."/>
            <person name="Massola Junior N.S."/>
            <person name="Baroncelli R."/>
        </authorList>
    </citation>
    <scope>NUCLEOTIDE SEQUENCE [LARGE SCALE GENOMIC DNA]</scope>
    <source>
        <strain evidence="2 3">LFN0009</strain>
    </source>
</reference>
<feature type="compositionally biased region" description="Low complexity" evidence="1">
    <location>
        <begin position="18"/>
        <end position="59"/>
    </location>
</feature>